<dbReference type="Proteomes" id="UP000223749">
    <property type="component" value="Chromosome"/>
</dbReference>
<keyword evidence="2" id="KW-0012">Acyltransferase</keyword>
<evidence type="ECO:0000313" key="3">
    <source>
        <dbReference type="Proteomes" id="UP000223749"/>
    </source>
</evidence>
<dbReference type="InterPro" id="IPR002123">
    <property type="entry name" value="Plipid/glycerol_acylTrfase"/>
</dbReference>
<proteinExistence type="predicted"/>
<evidence type="ECO:0000313" key="2">
    <source>
        <dbReference type="EMBL" id="ATP57702.1"/>
    </source>
</evidence>
<protein>
    <submittedName>
        <fullName evidence="2">Glycerol acyltransferase</fullName>
    </submittedName>
</protein>
<keyword evidence="2" id="KW-0808">Transferase</keyword>
<evidence type="ECO:0000259" key="1">
    <source>
        <dbReference type="SMART" id="SM00563"/>
    </source>
</evidence>
<dbReference type="AlphaFoldDB" id="A0A2D1U7Y8"/>
<feature type="domain" description="Phospholipid/glycerol acyltransferase" evidence="1">
    <location>
        <begin position="42"/>
        <end position="161"/>
    </location>
</feature>
<dbReference type="KEGG" id="pgs:CPT03_15140"/>
<keyword evidence="3" id="KW-1185">Reference proteome</keyword>
<dbReference type="EMBL" id="CP024091">
    <property type="protein sequence ID" value="ATP57702.1"/>
    <property type="molecule type" value="Genomic_DNA"/>
</dbReference>
<dbReference type="Pfam" id="PF01553">
    <property type="entry name" value="Acyltransferase"/>
    <property type="match status" value="1"/>
</dbReference>
<reference evidence="2 3" key="1">
    <citation type="submission" date="2017-10" db="EMBL/GenBank/DDBJ databases">
        <title>Whole genome of Pedobacter ginsengisoli T01R-27 isolated from tomato rhizosphere.</title>
        <authorList>
            <person name="Weon H.-Y."/>
            <person name="Lee S.A."/>
            <person name="Sang M.K."/>
            <person name="Song J."/>
        </authorList>
    </citation>
    <scope>NUCLEOTIDE SEQUENCE [LARGE SCALE GENOMIC DNA]</scope>
    <source>
        <strain evidence="2 3">T01R-27</strain>
    </source>
</reference>
<sequence length="206" mass="24216">MYQSQKSPVIFKFFSWYVTYIIRKDFSSYNFNTLQIKENEAVLLLANHFSWWDGFLMFYLNKKLFKKQFHVLVTKEDYEKLWFLKYLGAFAAETKGKDVVQTLTYAGELLDNPDNLLLMFPQGKLYTSYIGSVTFEKGVMQVVNASKKKFQTIFSANLTDYFGQRKPEARSYLAAWEAEEYVSLQLLKSEYNKHYGYAVKSQVKAV</sequence>
<organism evidence="2 3">
    <name type="scientific">Pedobacter ginsengisoli</name>
    <dbReference type="NCBI Taxonomy" id="363852"/>
    <lineage>
        <taxon>Bacteria</taxon>
        <taxon>Pseudomonadati</taxon>
        <taxon>Bacteroidota</taxon>
        <taxon>Sphingobacteriia</taxon>
        <taxon>Sphingobacteriales</taxon>
        <taxon>Sphingobacteriaceae</taxon>
        <taxon>Pedobacter</taxon>
    </lineage>
</organism>
<name>A0A2D1U7Y8_9SPHI</name>
<dbReference type="SUPFAM" id="SSF69593">
    <property type="entry name" value="Glycerol-3-phosphate (1)-acyltransferase"/>
    <property type="match status" value="1"/>
</dbReference>
<accession>A0A2D1U7Y8</accession>
<dbReference type="RefSeq" id="WP_099439616.1">
    <property type="nucleotide sequence ID" value="NZ_CP024091.1"/>
</dbReference>
<gene>
    <name evidence="2" type="ORF">CPT03_15140</name>
</gene>
<dbReference type="GO" id="GO:0016746">
    <property type="term" value="F:acyltransferase activity"/>
    <property type="evidence" value="ECO:0007669"/>
    <property type="project" value="UniProtKB-KW"/>
</dbReference>
<dbReference type="SMART" id="SM00563">
    <property type="entry name" value="PlsC"/>
    <property type="match status" value="1"/>
</dbReference>
<dbReference type="OrthoDB" id="152799at2"/>